<proteinExistence type="predicted"/>
<dbReference type="Proteomes" id="UP001066276">
    <property type="component" value="Chromosome 3_2"/>
</dbReference>
<comment type="caution">
    <text evidence="2">The sequence shown here is derived from an EMBL/GenBank/DDBJ whole genome shotgun (WGS) entry which is preliminary data.</text>
</comment>
<protein>
    <submittedName>
        <fullName evidence="2">Uncharacterized protein</fullName>
    </submittedName>
</protein>
<reference evidence="2" key="1">
    <citation type="journal article" date="2022" name="bioRxiv">
        <title>Sequencing and chromosome-scale assembly of the giantPleurodeles waltlgenome.</title>
        <authorList>
            <person name="Brown T."/>
            <person name="Elewa A."/>
            <person name="Iarovenko S."/>
            <person name="Subramanian E."/>
            <person name="Araus A.J."/>
            <person name="Petzold A."/>
            <person name="Susuki M."/>
            <person name="Suzuki K.-i.T."/>
            <person name="Hayashi T."/>
            <person name="Toyoda A."/>
            <person name="Oliveira C."/>
            <person name="Osipova E."/>
            <person name="Leigh N.D."/>
            <person name="Simon A."/>
            <person name="Yun M.H."/>
        </authorList>
    </citation>
    <scope>NUCLEOTIDE SEQUENCE</scope>
    <source>
        <strain evidence="2">20211129_DDA</strain>
        <tissue evidence="2">Liver</tissue>
    </source>
</reference>
<evidence type="ECO:0000313" key="3">
    <source>
        <dbReference type="Proteomes" id="UP001066276"/>
    </source>
</evidence>
<organism evidence="2 3">
    <name type="scientific">Pleurodeles waltl</name>
    <name type="common">Iberian ribbed newt</name>
    <dbReference type="NCBI Taxonomy" id="8319"/>
    <lineage>
        <taxon>Eukaryota</taxon>
        <taxon>Metazoa</taxon>
        <taxon>Chordata</taxon>
        <taxon>Craniata</taxon>
        <taxon>Vertebrata</taxon>
        <taxon>Euteleostomi</taxon>
        <taxon>Amphibia</taxon>
        <taxon>Batrachia</taxon>
        <taxon>Caudata</taxon>
        <taxon>Salamandroidea</taxon>
        <taxon>Salamandridae</taxon>
        <taxon>Pleurodelinae</taxon>
        <taxon>Pleurodeles</taxon>
    </lineage>
</organism>
<dbReference type="AlphaFoldDB" id="A0AAV7TMZ4"/>
<sequence>MRASNKHRSLAGIVRAAPQPAAARTDSRTPGGHPSTKPSPRALDQCPAAYPVKDHRTGVPAATPLPGQPATGPPPAGRTLGSPQQNIDGCLVLAGRATLLYSHLAVGSLAPLLFK</sequence>
<name>A0AAV7TMZ4_PLEWA</name>
<gene>
    <name evidence="2" type="ORF">NDU88_003250</name>
</gene>
<evidence type="ECO:0000256" key="1">
    <source>
        <dbReference type="SAM" id="MobiDB-lite"/>
    </source>
</evidence>
<accession>A0AAV7TMZ4</accession>
<keyword evidence="3" id="KW-1185">Reference proteome</keyword>
<feature type="compositionally biased region" description="Low complexity" evidence="1">
    <location>
        <begin position="60"/>
        <end position="70"/>
    </location>
</feature>
<dbReference type="EMBL" id="JANPWB010000006">
    <property type="protein sequence ID" value="KAJ1178000.1"/>
    <property type="molecule type" value="Genomic_DNA"/>
</dbReference>
<feature type="region of interest" description="Disordered" evidence="1">
    <location>
        <begin position="1"/>
        <end position="85"/>
    </location>
</feature>
<evidence type="ECO:0000313" key="2">
    <source>
        <dbReference type="EMBL" id="KAJ1178000.1"/>
    </source>
</evidence>